<dbReference type="EMBL" id="CAWUPB010000858">
    <property type="protein sequence ID" value="CAK7327651.1"/>
    <property type="molecule type" value="Genomic_DNA"/>
</dbReference>
<organism evidence="1 2">
    <name type="scientific">Dovyalis caffra</name>
    <dbReference type="NCBI Taxonomy" id="77055"/>
    <lineage>
        <taxon>Eukaryota</taxon>
        <taxon>Viridiplantae</taxon>
        <taxon>Streptophyta</taxon>
        <taxon>Embryophyta</taxon>
        <taxon>Tracheophyta</taxon>
        <taxon>Spermatophyta</taxon>
        <taxon>Magnoliopsida</taxon>
        <taxon>eudicotyledons</taxon>
        <taxon>Gunneridae</taxon>
        <taxon>Pentapetalae</taxon>
        <taxon>rosids</taxon>
        <taxon>fabids</taxon>
        <taxon>Malpighiales</taxon>
        <taxon>Salicaceae</taxon>
        <taxon>Flacourtieae</taxon>
        <taxon>Dovyalis</taxon>
    </lineage>
</organism>
<keyword evidence="2" id="KW-1185">Reference proteome</keyword>
<name>A0AAV1R5Q5_9ROSI</name>
<dbReference type="Proteomes" id="UP001314170">
    <property type="component" value="Unassembled WGS sequence"/>
</dbReference>
<proteinExistence type="predicted"/>
<gene>
    <name evidence="1" type="ORF">DCAF_LOCUS5366</name>
</gene>
<sequence>MDVSMRKHAMRDTSKILVSQSILEAALHVKQAQVAASEDAFGCPSDEVDEIDFHCDLDDPIMEDAFLDVGLSFSARGDEHLH</sequence>
<dbReference type="AlphaFoldDB" id="A0AAV1R5Q5"/>
<evidence type="ECO:0000313" key="2">
    <source>
        <dbReference type="Proteomes" id="UP001314170"/>
    </source>
</evidence>
<protein>
    <submittedName>
        <fullName evidence="1">Uncharacterized protein</fullName>
    </submittedName>
</protein>
<evidence type="ECO:0000313" key="1">
    <source>
        <dbReference type="EMBL" id="CAK7327651.1"/>
    </source>
</evidence>
<reference evidence="1 2" key="1">
    <citation type="submission" date="2024-01" db="EMBL/GenBank/DDBJ databases">
        <authorList>
            <person name="Waweru B."/>
        </authorList>
    </citation>
    <scope>NUCLEOTIDE SEQUENCE [LARGE SCALE GENOMIC DNA]</scope>
</reference>
<accession>A0AAV1R5Q5</accession>
<comment type="caution">
    <text evidence="1">The sequence shown here is derived from an EMBL/GenBank/DDBJ whole genome shotgun (WGS) entry which is preliminary data.</text>
</comment>